<dbReference type="Pfam" id="PF00098">
    <property type="entry name" value="zf-CCHC"/>
    <property type="match status" value="1"/>
</dbReference>
<dbReference type="InterPro" id="IPR001878">
    <property type="entry name" value="Znf_CCHC"/>
</dbReference>
<evidence type="ECO:0000256" key="1">
    <source>
        <dbReference type="PROSITE-ProRule" id="PRU00047"/>
    </source>
</evidence>
<feature type="region of interest" description="Disordered" evidence="2">
    <location>
        <begin position="68"/>
        <end position="93"/>
    </location>
</feature>
<evidence type="ECO:0000259" key="3">
    <source>
        <dbReference type="PROSITE" id="PS50158"/>
    </source>
</evidence>
<organism evidence="4 5">
    <name type="scientific">Blumeria hordei</name>
    <name type="common">Barley powdery mildew</name>
    <name type="synonym">Blumeria graminis f. sp. hordei</name>
    <dbReference type="NCBI Taxonomy" id="2867405"/>
    <lineage>
        <taxon>Eukaryota</taxon>
        <taxon>Fungi</taxon>
        <taxon>Dikarya</taxon>
        <taxon>Ascomycota</taxon>
        <taxon>Pezizomycotina</taxon>
        <taxon>Leotiomycetes</taxon>
        <taxon>Erysiphales</taxon>
        <taxon>Erysiphaceae</taxon>
        <taxon>Blumeria</taxon>
    </lineage>
</organism>
<dbReference type="Proteomes" id="UP000275772">
    <property type="component" value="Unassembled WGS sequence"/>
</dbReference>
<feature type="region of interest" description="Disordered" evidence="2">
    <location>
        <begin position="465"/>
        <end position="486"/>
    </location>
</feature>
<dbReference type="PROSITE" id="PS50158">
    <property type="entry name" value="ZF_CCHC"/>
    <property type="match status" value="1"/>
</dbReference>
<keyword evidence="1" id="KW-0862">Zinc</keyword>
<dbReference type="GO" id="GO:0008270">
    <property type="term" value="F:zinc ion binding"/>
    <property type="evidence" value="ECO:0007669"/>
    <property type="project" value="UniProtKB-KW"/>
</dbReference>
<name>A0A383UNQ2_BLUHO</name>
<dbReference type="GO" id="GO:0003676">
    <property type="term" value="F:nucleic acid binding"/>
    <property type="evidence" value="ECO:0007669"/>
    <property type="project" value="InterPro"/>
</dbReference>
<dbReference type="VEuPathDB" id="FungiDB:BLGHR1_12717"/>
<dbReference type="SMART" id="SM00343">
    <property type="entry name" value="ZnF_C2HC"/>
    <property type="match status" value="1"/>
</dbReference>
<evidence type="ECO:0000313" key="5">
    <source>
        <dbReference type="Proteomes" id="UP000275772"/>
    </source>
</evidence>
<dbReference type="AlphaFoldDB" id="A0A383UNQ2"/>
<protein>
    <recommendedName>
        <fullName evidence="3">CCHC-type domain-containing protein</fullName>
    </recommendedName>
</protein>
<dbReference type="SUPFAM" id="SSF57756">
    <property type="entry name" value="Retrovirus zinc finger-like domains"/>
    <property type="match status" value="1"/>
</dbReference>
<feature type="compositionally biased region" description="Basic and acidic residues" evidence="2">
    <location>
        <begin position="9"/>
        <end position="20"/>
    </location>
</feature>
<evidence type="ECO:0000313" key="4">
    <source>
        <dbReference type="EMBL" id="SZF01943.1"/>
    </source>
</evidence>
<dbReference type="EMBL" id="UNSH01000041">
    <property type="protein sequence ID" value="SZF01943.1"/>
    <property type="molecule type" value="Genomic_DNA"/>
</dbReference>
<evidence type="ECO:0000256" key="2">
    <source>
        <dbReference type="SAM" id="MobiDB-lite"/>
    </source>
</evidence>
<gene>
    <name evidence="4" type="ORF">BLGHR1_12717</name>
</gene>
<feature type="region of interest" description="Disordered" evidence="2">
    <location>
        <begin position="1"/>
        <end position="20"/>
    </location>
</feature>
<keyword evidence="1" id="KW-0863">Zinc-finger</keyword>
<reference evidence="4 5" key="1">
    <citation type="submission" date="2017-11" db="EMBL/GenBank/DDBJ databases">
        <authorList>
            <person name="Kracher B."/>
        </authorList>
    </citation>
    <scope>NUCLEOTIDE SEQUENCE [LARGE SCALE GENOMIC DNA]</scope>
    <source>
        <strain evidence="4 5">RACE1</strain>
    </source>
</reference>
<sequence>MAPLTRSATAEKKDDEAKPEITLDDIMQSLNKVLANQASQADNIAILKKRVTEVEDFVFKDEDTENNQNILFPRNDKSEGSSTNLRIPQRDPFVMPGKPPLSSPQYDNFMAPHGSPGPRGPNNLLILSEPHVDRKGRKYWPSHNLNSAYIQWLWNYWCELVTETDLCEASLDSRNGNRPFHAGLHPLCKTNDVENLSKLNLIQAALVQEGTFYELWPQRVQHLFQGDFSQVQSFCMTHRPTWPMTVEAILQILYLSDSLRSPVDAFIAFRSGPSPSESTTEFLKRFNEALQRMPTKERAGKEVEFTIEYTLKTHAGIVWDKLVQRNEAYPLYNALSNAWLTAQYQQNNRAKVLSRPIDSQFIPAFVDPLRPDKIPSTNFQDMSAPMMNLDNPVASVNVASPQTLCYSCGKLGHFSQDCKYKGSTSIGSAQSRDKEIYGTFRAKVGQHGVEQQRDTGAYNKWNQKSLHNNTQRPPPPPPPPRRSNNVRSAYANQTVQFEDENFDLWDSDDFQQIYPSSKDNDDNEFNEFHELRMITCINNTVALIRNFHNSLNI</sequence>
<accession>A0A383UNQ2</accession>
<proteinExistence type="predicted"/>
<dbReference type="Gene3D" id="4.10.60.10">
    <property type="entry name" value="Zinc finger, CCHC-type"/>
    <property type="match status" value="1"/>
</dbReference>
<feature type="compositionally biased region" description="Pro residues" evidence="2">
    <location>
        <begin position="472"/>
        <end position="481"/>
    </location>
</feature>
<keyword evidence="1" id="KW-0479">Metal-binding</keyword>
<dbReference type="InterPro" id="IPR036875">
    <property type="entry name" value="Znf_CCHC_sf"/>
</dbReference>
<feature type="domain" description="CCHC-type" evidence="3">
    <location>
        <begin position="405"/>
        <end position="419"/>
    </location>
</feature>